<sequence>MTAFRDRSGLLGARLFERLSSPARPAPEGDEAVEATLASIKRHLVDLLNSHPGHSECAPELGLLDFNDATLGVLDLELKVERAIRECIERFEPRVSRVQVETLPNEGTPLQLRFQVQATLDLGHDSTQTTIDLLLNDKRYQCLN</sequence>
<protein>
    <submittedName>
        <fullName evidence="2">Type VI secretion protein</fullName>
    </submittedName>
</protein>
<dbReference type="RefSeq" id="WP_013332677.1">
    <property type="nucleotide sequence ID" value="NZ_CP087224.1"/>
</dbReference>
<evidence type="ECO:0000313" key="3">
    <source>
        <dbReference type="Proteomes" id="UP000092504"/>
    </source>
</evidence>
<dbReference type="Proteomes" id="UP000092504">
    <property type="component" value="Unassembled WGS sequence"/>
</dbReference>
<dbReference type="EMBL" id="MAJD01000001">
    <property type="protein sequence ID" value="OBX35976.1"/>
    <property type="molecule type" value="Genomic_DNA"/>
</dbReference>
<dbReference type="OMA" id="PMEMSFQ"/>
<reference evidence="2 3" key="1">
    <citation type="submission" date="2016-06" db="EMBL/GenBank/DDBJ databases">
        <title>Genome sequence of halotolerant plant growth promoting strain of Halomonas elongata HEK1 isolated from salterns of Rann of Kutch, Gujarat, India.</title>
        <authorList>
            <person name="Gaba S."/>
            <person name="Singh R.N."/>
            <person name="Abrol S."/>
            <person name="Kaushik R."/>
            <person name="Saxena A.K."/>
        </authorList>
    </citation>
    <scope>NUCLEOTIDE SEQUENCE [LARGE SCALE GENOMIC DNA]</scope>
    <source>
        <strain evidence="2 3">HEK1</strain>
    </source>
</reference>
<dbReference type="AlphaFoldDB" id="A0A1B8P128"/>
<dbReference type="NCBIfam" id="TIGR03357">
    <property type="entry name" value="VI_zyme"/>
    <property type="match status" value="1"/>
</dbReference>
<dbReference type="InterPro" id="IPR017737">
    <property type="entry name" value="TssE1-like"/>
</dbReference>
<evidence type="ECO:0000259" key="1">
    <source>
        <dbReference type="Pfam" id="PF04965"/>
    </source>
</evidence>
<dbReference type="Pfam" id="PF04965">
    <property type="entry name" value="GPW_gp25"/>
    <property type="match status" value="1"/>
</dbReference>
<comment type="caution">
    <text evidence="2">The sequence shown here is derived from an EMBL/GenBank/DDBJ whole genome shotgun (WGS) entry which is preliminary data.</text>
</comment>
<dbReference type="PATRIC" id="fig|2746.7.peg.323"/>
<dbReference type="InterPro" id="IPR007048">
    <property type="entry name" value="IraD/Gp25-like"/>
</dbReference>
<dbReference type="Gene3D" id="3.10.450.40">
    <property type="match status" value="1"/>
</dbReference>
<accession>A0A1B8P128</accession>
<dbReference type="InterPro" id="IPR053176">
    <property type="entry name" value="T6SS_TssE1-like"/>
</dbReference>
<name>A0A1B8P128_HALEL</name>
<dbReference type="GeneID" id="91010270"/>
<dbReference type="PANTHER" id="PTHR38595:SF2">
    <property type="entry name" value="TYPE VI SECRETION SYSTEM BASEPLATE SUBUNIT TSSE"/>
    <property type="match status" value="1"/>
</dbReference>
<organism evidence="2 3">
    <name type="scientific">Halomonas elongata</name>
    <dbReference type="NCBI Taxonomy" id="2746"/>
    <lineage>
        <taxon>Bacteria</taxon>
        <taxon>Pseudomonadati</taxon>
        <taxon>Pseudomonadota</taxon>
        <taxon>Gammaproteobacteria</taxon>
        <taxon>Oceanospirillales</taxon>
        <taxon>Halomonadaceae</taxon>
        <taxon>Halomonas</taxon>
    </lineage>
</organism>
<evidence type="ECO:0000313" key="2">
    <source>
        <dbReference type="EMBL" id="OBX35976.1"/>
    </source>
</evidence>
<proteinExistence type="predicted"/>
<feature type="domain" description="IraD/Gp25-like" evidence="1">
    <location>
        <begin position="37"/>
        <end position="121"/>
    </location>
</feature>
<dbReference type="SUPFAM" id="SSF160719">
    <property type="entry name" value="gpW/gp25-like"/>
    <property type="match status" value="1"/>
</dbReference>
<gene>
    <name evidence="2" type="ORF">A8U91_00312</name>
</gene>
<dbReference type="PANTHER" id="PTHR38595">
    <property type="entry name" value="CYTOPLASMIC PROTEIN-RELATED"/>
    <property type="match status" value="1"/>
</dbReference>